<protein>
    <recommendedName>
        <fullName evidence="1">SnoaL-like domain-containing protein</fullName>
    </recommendedName>
</protein>
<sequence>MTPLDVTVEDRLLLQELIARYSLARDDRDIDLLISLFAPDAQFERAGRVVDGADGIREFFLGSMRRYDLTNHVNHGQVLDPVEGASPRERVAGRVSGHAELVPSGILHVAAYRYHDLYVKSEGRWLFQRRSLNFIYAMPVDQFAAGFADNLRVRWHGDQPRPADLP</sequence>
<evidence type="ECO:0000313" key="2">
    <source>
        <dbReference type="EMBL" id="GAA1510710.1"/>
    </source>
</evidence>
<reference evidence="3" key="1">
    <citation type="journal article" date="2019" name="Int. J. Syst. Evol. Microbiol.">
        <title>The Global Catalogue of Microorganisms (GCM) 10K type strain sequencing project: providing services to taxonomists for standard genome sequencing and annotation.</title>
        <authorList>
            <consortium name="The Broad Institute Genomics Platform"/>
            <consortium name="The Broad Institute Genome Sequencing Center for Infectious Disease"/>
            <person name="Wu L."/>
            <person name="Ma J."/>
        </authorList>
    </citation>
    <scope>NUCLEOTIDE SEQUENCE [LARGE SCALE GENOMIC DNA]</scope>
    <source>
        <strain evidence="3">JCM 15933</strain>
    </source>
</reference>
<comment type="caution">
    <text evidence="2">The sequence shown here is derived from an EMBL/GenBank/DDBJ whole genome shotgun (WGS) entry which is preliminary data.</text>
</comment>
<dbReference type="RefSeq" id="WP_344502090.1">
    <property type="nucleotide sequence ID" value="NZ_BAAAQD010000004.1"/>
</dbReference>
<evidence type="ECO:0000313" key="3">
    <source>
        <dbReference type="Proteomes" id="UP001501470"/>
    </source>
</evidence>
<dbReference type="InterPro" id="IPR037401">
    <property type="entry name" value="SnoaL-like"/>
</dbReference>
<name>A0ABP4KYY2_9ACTN</name>
<accession>A0ABP4KYY2</accession>
<feature type="domain" description="SnoaL-like" evidence="1">
    <location>
        <begin position="7"/>
        <end position="130"/>
    </location>
</feature>
<dbReference type="Pfam" id="PF13577">
    <property type="entry name" value="SnoaL_4"/>
    <property type="match status" value="1"/>
</dbReference>
<dbReference type="Proteomes" id="UP001501470">
    <property type="component" value="Unassembled WGS sequence"/>
</dbReference>
<proteinExistence type="predicted"/>
<dbReference type="InterPro" id="IPR032710">
    <property type="entry name" value="NTF2-like_dom_sf"/>
</dbReference>
<dbReference type="Gene3D" id="3.10.450.50">
    <property type="match status" value="1"/>
</dbReference>
<dbReference type="CDD" id="cd00531">
    <property type="entry name" value="NTF2_like"/>
    <property type="match status" value="1"/>
</dbReference>
<gene>
    <name evidence="2" type="ORF">GCM10009827_026120</name>
</gene>
<keyword evidence="3" id="KW-1185">Reference proteome</keyword>
<dbReference type="EMBL" id="BAAAQD010000004">
    <property type="protein sequence ID" value="GAA1510710.1"/>
    <property type="molecule type" value="Genomic_DNA"/>
</dbReference>
<evidence type="ECO:0000259" key="1">
    <source>
        <dbReference type="Pfam" id="PF13577"/>
    </source>
</evidence>
<organism evidence="2 3">
    <name type="scientific">Dactylosporangium maewongense</name>
    <dbReference type="NCBI Taxonomy" id="634393"/>
    <lineage>
        <taxon>Bacteria</taxon>
        <taxon>Bacillati</taxon>
        <taxon>Actinomycetota</taxon>
        <taxon>Actinomycetes</taxon>
        <taxon>Micromonosporales</taxon>
        <taxon>Micromonosporaceae</taxon>
        <taxon>Dactylosporangium</taxon>
    </lineage>
</organism>
<dbReference type="SUPFAM" id="SSF54427">
    <property type="entry name" value="NTF2-like"/>
    <property type="match status" value="1"/>
</dbReference>